<gene>
    <name evidence="2" type="ORF">PHLCEN_2v1861</name>
</gene>
<feature type="region of interest" description="Disordered" evidence="1">
    <location>
        <begin position="283"/>
        <end position="418"/>
    </location>
</feature>
<feature type="region of interest" description="Disordered" evidence="1">
    <location>
        <begin position="42"/>
        <end position="63"/>
    </location>
</feature>
<evidence type="ECO:0000313" key="2">
    <source>
        <dbReference type="EMBL" id="PSS34097.1"/>
    </source>
</evidence>
<organism evidence="2 3">
    <name type="scientific">Hermanssonia centrifuga</name>
    <dbReference type="NCBI Taxonomy" id="98765"/>
    <lineage>
        <taxon>Eukaryota</taxon>
        <taxon>Fungi</taxon>
        <taxon>Dikarya</taxon>
        <taxon>Basidiomycota</taxon>
        <taxon>Agaricomycotina</taxon>
        <taxon>Agaricomycetes</taxon>
        <taxon>Polyporales</taxon>
        <taxon>Meruliaceae</taxon>
        <taxon>Hermanssonia</taxon>
    </lineage>
</organism>
<accession>A0A2R6RVQ5</accession>
<dbReference type="OrthoDB" id="3232876at2759"/>
<name>A0A2R6RVQ5_9APHY</name>
<reference evidence="2 3" key="1">
    <citation type="submission" date="2018-02" db="EMBL/GenBank/DDBJ databases">
        <title>Genome sequence of the basidiomycete white-rot fungus Phlebia centrifuga.</title>
        <authorList>
            <person name="Granchi Z."/>
            <person name="Peng M."/>
            <person name="de Vries R.P."/>
            <person name="Hilden K."/>
            <person name="Makela M.R."/>
            <person name="Grigoriev I."/>
            <person name="Riley R."/>
        </authorList>
    </citation>
    <scope>NUCLEOTIDE SEQUENCE [LARGE SCALE GENOMIC DNA]</scope>
    <source>
        <strain evidence="2 3">FBCC195</strain>
    </source>
</reference>
<dbReference type="AlphaFoldDB" id="A0A2R6RVQ5"/>
<sequence length="418" mass="45557">MLSADSDQREAPAPATRSSFGASLIEKLKVAIRDSLAAFTGHAISSQPSQLEDTRIKSDSNGAEPSVAIVELSSVEQRDRHKSVMASRYGIRVHDFAYESKLPPVPSYRPPIQVGPRTLKRTRRKYEQNSDADSEDFGVPFTPDLAPSSPRRVKKPKTSQRELAEPLVSSQSQQATGYEFPVQSMGIGCSTPHSGAHPTPSTPCRLAIQVPTSLFSQMLNSMDNFSTPPSQPSLDESSQETDPWVGTLFMTPNGSYQLKFKDTSAVPASQLSDVLPELPKTSGSFPQLGLIPRPLLSSPSPRRGLQRSLSRISGTSSPSRSSGSRQIVAPKSCFRENTRKFPSPSPSTSRAPSLTVSRYQLRNRAAVASLSRTSGKAHRESHAAAASPSRKHRWLLSKDMQAKSKPALRRSARKAERL</sequence>
<keyword evidence="3" id="KW-1185">Reference proteome</keyword>
<dbReference type="EMBL" id="MLYV02000157">
    <property type="protein sequence ID" value="PSS34097.1"/>
    <property type="molecule type" value="Genomic_DNA"/>
</dbReference>
<feature type="region of interest" description="Disordered" evidence="1">
    <location>
        <begin position="107"/>
        <end position="175"/>
    </location>
</feature>
<evidence type="ECO:0000256" key="1">
    <source>
        <dbReference type="SAM" id="MobiDB-lite"/>
    </source>
</evidence>
<proteinExistence type="predicted"/>
<feature type="compositionally biased region" description="Low complexity" evidence="1">
    <location>
        <begin position="290"/>
        <end position="325"/>
    </location>
</feature>
<protein>
    <submittedName>
        <fullName evidence="2">Uncharacterized protein</fullName>
    </submittedName>
</protein>
<comment type="caution">
    <text evidence="2">The sequence shown here is derived from an EMBL/GenBank/DDBJ whole genome shotgun (WGS) entry which is preliminary data.</text>
</comment>
<dbReference type="Proteomes" id="UP000186601">
    <property type="component" value="Unassembled WGS sequence"/>
</dbReference>
<evidence type="ECO:0000313" key="3">
    <source>
        <dbReference type="Proteomes" id="UP000186601"/>
    </source>
</evidence>